<protein>
    <submittedName>
        <fullName evidence="2">Uncharacterized protein</fullName>
    </submittedName>
</protein>
<comment type="caution">
    <text evidence="2">The sequence shown here is derived from an EMBL/GenBank/DDBJ whole genome shotgun (WGS) entry which is preliminary data.</text>
</comment>
<name>A0A1D3CVY4_9EIME</name>
<dbReference type="EMBL" id="JROU02001748">
    <property type="protein sequence ID" value="OEH75357.1"/>
    <property type="molecule type" value="Genomic_DNA"/>
</dbReference>
<organism evidence="2 3">
    <name type="scientific">Cyclospora cayetanensis</name>
    <dbReference type="NCBI Taxonomy" id="88456"/>
    <lineage>
        <taxon>Eukaryota</taxon>
        <taxon>Sar</taxon>
        <taxon>Alveolata</taxon>
        <taxon>Apicomplexa</taxon>
        <taxon>Conoidasida</taxon>
        <taxon>Coccidia</taxon>
        <taxon>Eucoccidiorida</taxon>
        <taxon>Eimeriorina</taxon>
        <taxon>Eimeriidae</taxon>
        <taxon>Cyclospora</taxon>
    </lineage>
</organism>
<evidence type="ECO:0000256" key="1">
    <source>
        <dbReference type="SAM" id="SignalP"/>
    </source>
</evidence>
<evidence type="ECO:0000313" key="2">
    <source>
        <dbReference type="EMBL" id="OEH75357.1"/>
    </source>
</evidence>
<gene>
    <name evidence="2" type="ORF">cyc_04938</name>
</gene>
<keyword evidence="3" id="KW-1185">Reference proteome</keyword>
<accession>A0A1D3CVY4</accession>
<sequence length="457" mass="48894">MGGILRGQKGRSSRCSLAVALQTLLALSGAAFLVASASTTEPQVYLKRQNEASAANAESLPCTTGLRDAINAAILQAHSEHFVPNVLMQRYKTVPYVPLLACPPYTGPSGPSFWPELSDLHPSDLLLKVLNRQSLRVASYGPPPSKDEDKLGASRAARGYNWGHEGDYSKPQISGFLPDYLRHLAELISAKYKVPLRVEWVFYTTGTACLLSVINGETDMTDIYFLQSLPDEDTLPLKQALSSPTAAATSAAATHQTPPLMAEHFYRTCPVVASSASFVCKKDMQVETIGDIAVYIRGHPQSARVAYLTAANKRTLHFLLPPETDFVILTREKALSAVRDGTVVGAFMTGSLKAEEETELKAVKAHVFSSMGPWLRRTDTPSCLSHRFKRDLRFAGAERGGDTAAAAAQGGYTEKESEILLSNAGAVAAMHAVRAAAAPAVPAATTADAAATAHGPE</sequence>
<reference evidence="2 3" key="1">
    <citation type="journal article" date="2016" name="BMC Genomics">
        <title>Comparative genomics reveals Cyclospora cayetanensis possesses coccidia-like metabolism and invasion components but unique surface antigens.</title>
        <authorList>
            <person name="Liu S."/>
            <person name="Wang L."/>
            <person name="Zheng H."/>
            <person name="Xu Z."/>
            <person name="Roellig D.M."/>
            <person name="Li N."/>
            <person name="Frace M.A."/>
            <person name="Tang K."/>
            <person name="Arrowood M.J."/>
            <person name="Moss D.M."/>
            <person name="Zhang L."/>
            <person name="Feng Y."/>
            <person name="Xiao L."/>
        </authorList>
    </citation>
    <scope>NUCLEOTIDE SEQUENCE [LARGE SCALE GENOMIC DNA]</scope>
    <source>
        <strain evidence="2 3">CHN_HEN01</strain>
    </source>
</reference>
<dbReference type="Proteomes" id="UP000095192">
    <property type="component" value="Unassembled WGS sequence"/>
</dbReference>
<keyword evidence="1" id="KW-0732">Signal</keyword>
<dbReference type="VEuPathDB" id="ToxoDB:LOC34621387"/>
<dbReference type="InParanoid" id="A0A1D3CVY4"/>
<dbReference type="VEuPathDB" id="ToxoDB:cyc_04938"/>
<dbReference type="CDD" id="cd22854">
    <property type="entry name" value="PfVFT1-like"/>
    <property type="match status" value="1"/>
</dbReference>
<dbReference type="AlphaFoldDB" id="A0A1D3CVY4"/>
<proteinExistence type="predicted"/>
<feature type="chain" id="PRO_5008913959" evidence="1">
    <location>
        <begin position="38"/>
        <end position="457"/>
    </location>
</feature>
<dbReference type="InterPro" id="IPR049856">
    <property type="entry name" value="PfVFT1-like"/>
</dbReference>
<evidence type="ECO:0000313" key="3">
    <source>
        <dbReference type="Proteomes" id="UP000095192"/>
    </source>
</evidence>
<feature type="signal peptide" evidence="1">
    <location>
        <begin position="1"/>
        <end position="37"/>
    </location>
</feature>